<dbReference type="EMBL" id="BMFJ01000002">
    <property type="protein sequence ID" value="GGE45447.1"/>
    <property type="molecule type" value="Genomic_DNA"/>
</dbReference>
<sequence>MKRALGAVLILMIVASCGGPKGSPQNLDNACLLLAERKPYARAFRNVERKYGVPTAVMMAMIHQESKFDGAARTPHRYALGVIPMGRQSSAYGYSQALDGTWEEYLQKTGKRGARRTDIDDATDFMGWYMTETRDRLGIPLSDTYNQYLAYHDGRAGYARGSYKSKAWLVDVAQKVARRAEIYNIQLSNCRHR</sequence>
<dbReference type="AlphaFoldDB" id="A0A917ADP7"/>
<dbReference type="SUPFAM" id="SSF53955">
    <property type="entry name" value="Lysozyme-like"/>
    <property type="match status" value="1"/>
</dbReference>
<organism evidence="2 3">
    <name type="scientific">Primorskyibacter flagellatus</name>
    <dbReference type="NCBI Taxonomy" id="1387277"/>
    <lineage>
        <taxon>Bacteria</taxon>
        <taxon>Pseudomonadati</taxon>
        <taxon>Pseudomonadota</taxon>
        <taxon>Alphaproteobacteria</taxon>
        <taxon>Rhodobacterales</taxon>
        <taxon>Roseobacteraceae</taxon>
        <taxon>Primorskyibacter</taxon>
    </lineage>
</organism>
<gene>
    <name evidence="2" type="ORF">GCM10011360_35780</name>
</gene>
<proteinExistence type="predicted"/>
<dbReference type="RefSeq" id="WP_188479178.1">
    <property type="nucleotide sequence ID" value="NZ_BMFJ01000002.1"/>
</dbReference>
<reference evidence="3" key="1">
    <citation type="journal article" date="2019" name="Int. J. Syst. Evol. Microbiol.">
        <title>The Global Catalogue of Microorganisms (GCM) 10K type strain sequencing project: providing services to taxonomists for standard genome sequencing and annotation.</title>
        <authorList>
            <consortium name="The Broad Institute Genomics Platform"/>
            <consortium name="The Broad Institute Genome Sequencing Center for Infectious Disease"/>
            <person name="Wu L."/>
            <person name="Ma J."/>
        </authorList>
    </citation>
    <scope>NUCLEOTIDE SEQUENCE [LARGE SCALE GENOMIC DNA]</scope>
    <source>
        <strain evidence="3">CGMCC 1.12664</strain>
    </source>
</reference>
<evidence type="ECO:0000313" key="3">
    <source>
        <dbReference type="Proteomes" id="UP000612855"/>
    </source>
</evidence>
<feature type="domain" description="Transglycosylase SLT" evidence="1">
    <location>
        <begin position="8"/>
        <end position="190"/>
    </location>
</feature>
<dbReference type="Pfam" id="PF19489">
    <property type="entry name" value="SLT_4"/>
    <property type="match status" value="1"/>
</dbReference>
<dbReference type="InterPro" id="IPR045795">
    <property type="entry name" value="SLT_4"/>
</dbReference>
<protein>
    <recommendedName>
        <fullName evidence="1">Transglycosylase SLT domain-containing protein</fullName>
    </recommendedName>
</protein>
<dbReference type="InterPro" id="IPR023346">
    <property type="entry name" value="Lysozyme-like_dom_sf"/>
</dbReference>
<evidence type="ECO:0000313" key="2">
    <source>
        <dbReference type="EMBL" id="GGE45447.1"/>
    </source>
</evidence>
<name>A0A917ADP7_9RHOB</name>
<accession>A0A917ADP7</accession>
<dbReference type="Gene3D" id="1.10.530.10">
    <property type="match status" value="1"/>
</dbReference>
<dbReference type="Proteomes" id="UP000612855">
    <property type="component" value="Unassembled WGS sequence"/>
</dbReference>
<evidence type="ECO:0000259" key="1">
    <source>
        <dbReference type="Pfam" id="PF19489"/>
    </source>
</evidence>
<dbReference type="PROSITE" id="PS51257">
    <property type="entry name" value="PROKAR_LIPOPROTEIN"/>
    <property type="match status" value="1"/>
</dbReference>
<keyword evidence="3" id="KW-1185">Reference proteome</keyword>
<comment type="caution">
    <text evidence="2">The sequence shown here is derived from an EMBL/GenBank/DDBJ whole genome shotgun (WGS) entry which is preliminary data.</text>
</comment>
<dbReference type="CDD" id="cd00442">
    <property type="entry name" value="Lyz-like"/>
    <property type="match status" value="1"/>
</dbReference>